<dbReference type="InterPro" id="IPR052029">
    <property type="entry name" value="PpiD_chaperone"/>
</dbReference>
<dbReference type="GO" id="GO:0005886">
    <property type="term" value="C:plasma membrane"/>
    <property type="evidence" value="ECO:0007669"/>
    <property type="project" value="UniProtKB-SubCell"/>
</dbReference>
<reference evidence="6 7" key="1">
    <citation type="submission" date="2015-02" db="EMBL/GenBank/DDBJ databases">
        <title>Single cell genomics of a rare environmental alphaproteobacterium provides unique insights into Rickettsiaceae evolution.</title>
        <authorList>
            <person name="Martijn J."/>
            <person name="Schulz F."/>
            <person name="Zaremba-Niedzwiedzka K."/>
            <person name="Viklund J."/>
            <person name="Stepanauskas R."/>
            <person name="Andersson S.G.E."/>
            <person name="Horn M."/>
            <person name="Guy L."/>
            <person name="Ettema T.J.G."/>
        </authorList>
    </citation>
    <scope>NUCLEOTIDE SEQUENCE [LARGE SCALE GENOMIC DNA]</scope>
    <source>
        <strain evidence="6 7">SCGC AAA041-L04</strain>
    </source>
</reference>
<proteinExistence type="predicted"/>
<organism evidence="6 7">
    <name type="scientific">Candidatus Arcanibacter lacustris</name>
    <dbReference type="NCBI Taxonomy" id="1607817"/>
    <lineage>
        <taxon>Bacteria</taxon>
        <taxon>Pseudomonadati</taxon>
        <taxon>Pseudomonadota</taxon>
        <taxon>Alphaproteobacteria</taxon>
        <taxon>Rickettsiales</taxon>
        <taxon>Candidatus Arcanibacter</taxon>
    </lineage>
</organism>
<name>A0A0F5MPF2_9RICK</name>
<dbReference type="EMBL" id="JYHA01000031">
    <property type="protein sequence ID" value="KKB96670.1"/>
    <property type="molecule type" value="Genomic_DNA"/>
</dbReference>
<evidence type="ECO:0000256" key="3">
    <source>
        <dbReference type="ARBA" id="ARBA00023136"/>
    </source>
</evidence>
<keyword evidence="5" id="KW-1133">Transmembrane helix</keyword>
<keyword evidence="2" id="KW-1003">Cell membrane</keyword>
<keyword evidence="6" id="KW-0413">Isomerase</keyword>
<dbReference type="EC" id="5.2.1.8" evidence="6"/>
<keyword evidence="7" id="KW-1185">Reference proteome</keyword>
<evidence type="ECO:0000256" key="1">
    <source>
        <dbReference type="ARBA" id="ARBA00004236"/>
    </source>
</evidence>
<comment type="subcellular location">
    <subcellularLocation>
        <location evidence="1">Cell membrane</location>
    </subcellularLocation>
</comment>
<dbReference type="PANTHER" id="PTHR47529:SF1">
    <property type="entry name" value="PERIPLASMIC CHAPERONE PPID"/>
    <property type="match status" value="1"/>
</dbReference>
<keyword evidence="3 5" id="KW-0472">Membrane</keyword>
<dbReference type="AlphaFoldDB" id="A0A0F5MPF2"/>
<comment type="caution">
    <text evidence="6">The sequence shown here is derived from an EMBL/GenBank/DDBJ whole genome shotgun (WGS) entry which is preliminary data.</text>
</comment>
<dbReference type="SUPFAM" id="SSF109998">
    <property type="entry name" value="Triger factor/SurA peptide-binding domain-like"/>
    <property type="match status" value="1"/>
</dbReference>
<evidence type="ECO:0000313" key="7">
    <source>
        <dbReference type="Proteomes" id="UP000033358"/>
    </source>
</evidence>
<accession>A0A0F5MPF2</accession>
<dbReference type="InterPro" id="IPR027304">
    <property type="entry name" value="Trigger_fact/SurA_dom_sf"/>
</dbReference>
<feature type="transmembrane region" description="Helical" evidence="5">
    <location>
        <begin position="12"/>
        <end position="31"/>
    </location>
</feature>
<gene>
    <name evidence="6" type="primary">ppiD</name>
    <name evidence="6" type="ORF">SZ25_00226</name>
</gene>
<dbReference type="PANTHER" id="PTHR47529">
    <property type="entry name" value="PEPTIDYL-PROLYL CIS-TRANS ISOMERASE D"/>
    <property type="match status" value="1"/>
</dbReference>
<evidence type="ECO:0000313" key="6">
    <source>
        <dbReference type="EMBL" id="KKB96670.1"/>
    </source>
</evidence>
<evidence type="ECO:0000256" key="2">
    <source>
        <dbReference type="ARBA" id="ARBA00022475"/>
    </source>
</evidence>
<keyword evidence="4" id="KW-0143">Chaperone</keyword>
<sequence>MLESMRSLADKKIVKSLLGVVVVSFIILGIGDVFKGKSTDVAATIDGKYKITTMELKQQIRNEVLRIQNSSGLTLTEEQIEQFNLKRVVLEQIINSKLLEIESNKLGIKLSDETIVDFLKNQQAFKSEQGVFDRNRFDNILKSINMSEIAYINSLKKELTTRFLIESISTQAIDSDLFAPYVYLHNSQTRNIDLVTMNPKDLVKDPTPGMDEVKKYYDDNMRLFAIPEYRSFSALEIFAKDMKVDVSNEEVKKEYDDSATDYENQKFLDVKETIRKKLIAAKSDAKLYELMQVIEDEFASGATIEEIAKKHQVAIAEYDGIDKGGKDKSSLVKITSGNFDLLEAAFSNDDITTSPVTMKSDHSGFFIVKLNSIAPSSIKSFDLAKEQASNMLVAEQRKNMALDVAKDIKKQLADGKTLDSLPYKFTINHNVSLMRNDTSLPSDLLAGIFKLKIQEVSEVFESQGKIIIGVVKSINNKELDKKDPAYLALDNQVRSVLSNDAIESYIIYLRKKHQVKINL</sequence>
<evidence type="ECO:0000256" key="4">
    <source>
        <dbReference type="ARBA" id="ARBA00023186"/>
    </source>
</evidence>
<dbReference type="Gene3D" id="1.10.4030.10">
    <property type="entry name" value="Porin chaperone SurA, peptide-binding domain"/>
    <property type="match status" value="1"/>
</dbReference>
<dbReference type="Proteomes" id="UP000033358">
    <property type="component" value="Unassembled WGS sequence"/>
</dbReference>
<protein>
    <submittedName>
        <fullName evidence="6">Peptidyl-prolyl cis-trans isomerase D</fullName>
        <ecNumber evidence="6">5.2.1.8</ecNumber>
    </submittedName>
</protein>
<dbReference type="GO" id="GO:0003755">
    <property type="term" value="F:peptidyl-prolyl cis-trans isomerase activity"/>
    <property type="evidence" value="ECO:0007669"/>
    <property type="project" value="UniProtKB-EC"/>
</dbReference>
<keyword evidence="5" id="KW-0812">Transmembrane</keyword>
<evidence type="ECO:0000256" key="5">
    <source>
        <dbReference type="SAM" id="Phobius"/>
    </source>
</evidence>
<dbReference type="Pfam" id="PF13624">
    <property type="entry name" value="SurA_N_3"/>
    <property type="match status" value="1"/>
</dbReference>